<dbReference type="InterPro" id="IPR027417">
    <property type="entry name" value="P-loop_NTPase"/>
</dbReference>
<dbReference type="Proteomes" id="UP000184442">
    <property type="component" value="Unassembled WGS sequence"/>
</dbReference>
<proteinExistence type="predicted"/>
<dbReference type="SUPFAM" id="SSF52540">
    <property type="entry name" value="P-loop containing nucleoside triphosphate hydrolases"/>
    <property type="match status" value="1"/>
</dbReference>
<reference evidence="3 4" key="1">
    <citation type="submission" date="2016-11" db="EMBL/GenBank/DDBJ databases">
        <authorList>
            <person name="Jaros S."/>
            <person name="Januszkiewicz K."/>
            <person name="Wedrychowicz H."/>
        </authorList>
    </citation>
    <scope>NUCLEOTIDE SEQUENCE [LARGE SCALE GENOMIC DNA]</scope>
    <source>
        <strain evidence="3 4">DSM 19022</strain>
    </source>
</reference>
<dbReference type="GO" id="GO:0016740">
    <property type="term" value="F:transferase activity"/>
    <property type="evidence" value="ECO:0007669"/>
    <property type="project" value="UniProtKB-KW"/>
</dbReference>
<dbReference type="PIRSF" id="PIRSF007531">
    <property type="entry name" value="CPT"/>
    <property type="match status" value="1"/>
</dbReference>
<name>A0A1M6FW61_9FIRM</name>
<organism evidence="3 4">
    <name type="scientific">Lutispora thermophila DSM 19022</name>
    <dbReference type="NCBI Taxonomy" id="1122184"/>
    <lineage>
        <taxon>Bacteria</taxon>
        <taxon>Bacillati</taxon>
        <taxon>Bacillota</taxon>
        <taxon>Clostridia</taxon>
        <taxon>Lutisporales</taxon>
        <taxon>Lutisporaceae</taxon>
        <taxon>Lutispora</taxon>
    </lineage>
</organism>
<feature type="active site" evidence="1">
    <location>
        <position position="38"/>
    </location>
</feature>
<keyword evidence="4" id="KW-1185">Reference proteome</keyword>
<evidence type="ECO:0000313" key="4">
    <source>
        <dbReference type="Proteomes" id="UP000184442"/>
    </source>
</evidence>
<protein>
    <submittedName>
        <fullName evidence="3">Chloramphenicol 3-O phosphotransferase</fullName>
    </submittedName>
</protein>
<dbReference type="GO" id="GO:0005524">
    <property type="term" value="F:ATP binding"/>
    <property type="evidence" value="ECO:0007669"/>
    <property type="project" value="InterPro"/>
</dbReference>
<evidence type="ECO:0000256" key="2">
    <source>
        <dbReference type="PIRSR" id="PIRSR007531-2"/>
    </source>
</evidence>
<dbReference type="EMBL" id="FQZS01000013">
    <property type="protein sequence ID" value="SHJ01955.1"/>
    <property type="molecule type" value="Genomic_DNA"/>
</dbReference>
<accession>A0A1M6FW61</accession>
<evidence type="ECO:0000313" key="3">
    <source>
        <dbReference type="EMBL" id="SHJ01955.1"/>
    </source>
</evidence>
<dbReference type="Pfam" id="PF07931">
    <property type="entry name" value="CPT"/>
    <property type="match status" value="1"/>
</dbReference>
<dbReference type="AlphaFoldDB" id="A0A1M6FW61"/>
<feature type="binding site" evidence="2">
    <location>
        <begin position="11"/>
        <end position="18"/>
    </location>
    <ligand>
        <name>ATP</name>
        <dbReference type="ChEBI" id="CHEBI:30616"/>
    </ligand>
</feature>
<sequence>MNKGKVIFLSGTSSSGKSSLARKIQDISEEKFYHVQIDTFCDMLHEKFFDNDFINTENSVASIMHNFIMYLCKNGQNVIVDTVIENHHENWLRECVELLHDMPVTFVKVNCPLHELERRELARGDRAIGQAKSQLTNMDFNTIYDLEVDTHENSTEECAKIIINNTKCENEQNAFKKIYEKYKYNPISSI</sequence>
<dbReference type="InterPro" id="IPR012853">
    <property type="entry name" value="CPT"/>
</dbReference>
<dbReference type="RefSeq" id="WP_073026181.1">
    <property type="nucleotide sequence ID" value="NZ_FQZS01000013.1"/>
</dbReference>
<dbReference type="Gene3D" id="3.40.50.300">
    <property type="entry name" value="P-loop containing nucleotide triphosphate hydrolases"/>
    <property type="match status" value="1"/>
</dbReference>
<gene>
    <name evidence="3" type="ORF">SAMN02745176_02133</name>
</gene>
<evidence type="ECO:0000256" key="1">
    <source>
        <dbReference type="PIRSR" id="PIRSR007531-1"/>
    </source>
</evidence>
<keyword evidence="3" id="KW-0808">Transferase</keyword>